<dbReference type="Proteomes" id="UP001515480">
    <property type="component" value="Unassembled WGS sequence"/>
</dbReference>
<protein>
    <submittedName>
        <fullName evidence="1">Uncharacterized protein</fullName>
    </submittedName>
</protein>
<comment type="caution">
    <text evidence="1">The sequence shown here is derived from an EMBL/GenBank/DDBJ whole genome shotgun (WGS) entry which is preliminary data.</text>
</comment>
<evidence type="ECO:0000313" key="2">
    <source>
        <dbReference type="Proteomes" id="UP001515480"/>
    </source>
</evidence>
<gene>
    <name evidence="1" type="ORF">AB1Y20_016067</name>
</gene>
<sequence length="150" mass="16871">MQDIADCIVTAVHAQSMVPWMTACYDFSLAVGSWTPDHSLARVTDTYGRLRAYSQICLRRELRMAEILALAVGDRDWTWVPVGHVPGPRPPTPFDRSDRDHEDESDVVICGHHGYLRKDVLEELFPGRVQLVPISGADGECLVIRKQPMD</sequence>
<name>A0AB34JYH8_PRYPA</name>
<keyword evidence="2" id="KW-1185">Reference proteome</keyword>
<dbReference type="AlphaFoldDB" id="A0AB34JYH8"/>
<dbReference type="EMBL" id="JBGBPQ010000003">
    <property type="protein sequence ID" value="KAL1527399.1"/>
    <property type="molecule type" value="Genomic_DNA"/>
</dbReference>
<evidence type="ECO:0000313" key="1">
    <source>
        <dbReference type="EMBL" id="KAL1527399.1"/>
    </source>
</evidence>
<proteinExistence type="predicted"/>
<reference evidence="1 2" key="1">
    <citation type="journal article" date="2024" name="Science">
        <title>Giant polyketide synthase enzymes in the biosynthesis of giant marine polyether toxins.</title>
        <authorList>
            <person name="Fallon T.R."/>
            <person name="Shende V.V."/>
            <person name="Wierzbicki I.H."/>
            <person name="Pendleton A.L."/>
            <person name="Watervoot N.F."/>
            <person name="Auber R.P."/>
            <person name="Gonzalez D.J."/>
            <person name="Wisecaver J.H."/>
            <person name="Moore B.S."/>
        </authorList>
    </citation>
    <scope>NUCLEOTIDE SEQUENCE [LARGE SCALE GENOMIC DNA]</scope>
    <source>
        <strain evidence="1 2">12B1</strain>
    </source>
</reference>
<organism evidence="1 2">
    <name type="scientific">Prymnesium parvum</name>
    <name type="common">Toxic golden alga</name>
    <dbReference type="NCBI Taxonomy" id="97485"/>
    <lineage>
        <taxon>Eukaryota</taxon>
        <taxon>Haptista</taxon>
        <taxon>Haptophyta</taxon>
        <taxon>Prymnesiophyceae</taxon>
        <taxon>Prymnesiales</taxon>
        <taxon>Prymnesiaceae</taxon>
        <taxon>Prymnesium</taxon>
    </lineage>
</organism>
<accession>A0AB34JYH8</accession>